<name>A0ABX1C0S6_9ACTN</name>
<protein>
    <submittedName>
        <fullName evidence="3">DUF397 domain-containing protein</fullName>
    </submittedName>
</protein>
<dbReference type="Pfam" id="PF04149">
    <property type="entry name" value="DUF397"/>
    <property type="match status" value="1"/>
</dbReference>
<proteinExistence type="predicted"/>
<reference evidence="3 4" key="1">
    <citation type="submission" date="2020-03" db="EMBL/GenBank/DDBJ databases">
        <title>WGS of actinomycetes isolated from Thailand.</title>
        <authorList>
            <person name="Thawai C."/>
        </authorList>
    </citation>
    <scope>NUCLEOTIDE SEQUENCE [LARGE SCALE GENOMIC DNA]</scope>
    <source>
        <strain evidence="3 4">PLAI 1-29</strain>
    </source>
</reference>
<sequence>MHGNDQFTAVWRKSSHSGSEGSNCLEWRPGPGGRRVAVRDSKNLGIGVCALGAGAWAEFIRAAGGGAFRF</sequence>
<accession>A0ABX1C0S6</accession>
<dbReference type="InterPro" id="IPR007278">
    <property type="entry name" value="DUF397"/>
</dbReference>
<organism evidence="3 4">
    <name type="scientific">Streptomyces zingiberis</name>
    <dbReference type="NCBI Taxonomy" id="2053010"/>
    <lineage>
        <taxon>Bacteria</taxon>
        <taxon>Bacillati</taxon>
        <taxon>Actinomycetota</taxon>
        <taxon>Actinomycetes</taxon>
        <taxon>Kitasatosporales</taxon>
        <taxon>Streptomycetaceae</taxon>
        <taxon>Streptomyces</taxon>
    </lineage>
</organism>
<comment type="caution">
    <text evidence="3">The sequence shown here is derived from an EMBL/GenBank/DDBJ whole genome shotgun (WGS) entry which is preliminary data.</text>
</comment>
<evidence type="ECO:0000256" key="1">
    <source>
        <dbReference type="SAM" id="MobiDB-lite"/>
    </source>
</evidence>
<dbReference type="Proteomes" id="UP000695264">
    <property type="component" value="Unassembled WGS sequence"/>
</dbReference>
<feature type="domain" description="DUF397" evidence="2">
    <location>
        <begin position="9"/>
        <end position="63"/>
    </location>
</feature>
<evidence type="ECO:0000259" key="2">
    <source>
        <dbReference type="Pfam" id="PF04149"/>
    </source>
</evidence>
<feature type="region of interest" description="Disordered" evidence="1">
    <location>
        <begin position="1"/>
        <end position="33"/>
    </location>
</feature>
<keyword evidence="4" id="KW-1185">Reference proteome</keyword>
<evidence type="ECO:0000313" key="3">
    <source>
        <dbReference type="EMBL" id="NJQ02270.1"/>
    </source>
</evidence>
<evidence type="ECO:0000313" key="4">
    <source>
        <dbReference type="Proteomes" id="UP000695264"/>
    </source>
</evidence>
<gene>
    <name evidence="3" type="ORF">HCK00_17405</name>
</gene>
<dbReference type="EMBL" id="JAATEN010000013">
    <property type="protein sequence ID" value="NJQ02270.1"/>
    <property type="molecule type" value="Genomic_DNA"/>
</dbReference>
<dbReference type="RefSeq" id="WP_168102902.1">
    <property type="nucleotide sequence ID" value="NZ_JAATEN010000013.1"/>
</dbReference>